<feature type="region of interest" description="Disordered" evidence="1">
    <location>
        <begin position="193"/>
        <end position="231"/>
    </location>
</feature>
<reference evidence="2 3" key="1">
    <citation type="submission" date="2018-08" db="EMBL/GenBank/DDBJ databases">
        <authorList>
            <person name="Laetsch R D."/>
            <person name="Stevens L."/>
            <person name="Kumar S."/>
            <person name="Blaxter L. M."/>
        </authorList>
    </citation>
    <scope>NUCLEOTIDE SEQUENCE [LARGE SCALE GENOMIC DNA]</scope>
</reference>
<feature type="compositionally biased region" description="Pro residues" evidence="1">
    <location>
        <begin position="254"/>
        <end position="263"/>
    </location>
</feature>
<protein>
    <submittedName>
        <fullName evidence="2">Uncharacterized protein</fullName>
    </submittedName>
</protein>
<name>A0A498S780_ACAVI</name>
<feature type="compositionally biased region" description="Polar residues" evidence="1">
    <location>
        <begin position="114"/>
        <end position="123"/>
    </location>
</feature>
<evidence type="ECO:0000313" key="3">
    <source>
        <dbReference type="Proteomes" id="UP000276991"/>
    </source>
</evidence>
<evidence type="ECO:0000313" key="2">
    <source>
        <dbReference type="EMBL" id="VBB25816.1"/>
    </source>
</evidence>
<dbReference type="EMBL" id="UPTC01000043">
    <property type="protein sequence ID" value="VBB25816.1"/>
    <property type="molecule type" value="Genomic_DNA"/>
</dbReference>
<dbReference type="OrthoDB" id="5830264at2759"/>
<feature type="compositionally biased region" description="Basic and acidic residues" evidence="1">
    <location>
        <begin position="131"/>
        <end position="141"/>
    </location>
</feature>
<dbReference type="AlphaFoldDB" id="A0A498S780"/>
<feature type="region of interest" description="Disordered" evidence="1">
    <location>
        <begin position="251"/>
        <end position="285"/>
    </location>
</feature>
<organism evidence="2 3">
    <name type="scientific">Acanthocheilonema viteae</name>
    <name type="common">Filarial nematode worm</name>
    <name type="synonym">Dipetalonema viteae</name>
    <dbReference type="NCBI Taxonomy" id="6277"/>
    <lineage>
        <taxon>Eukaryota</taxon>
        <taxon>Metazoa</taxon>
        <taxon>Ecdysozoa</taxon>
        <taxon>Nematoda</taxon>
        <taxon>Chromadorea</taxon>
        <taxon>Rhabditida</taxon>
        <taxon>Spirurina</taxon>
        <taxon>Spiruromorpha</taxon>
        <taxon>Filarioidea</taxon>
        <taxon>Onchocercidae</taxon>
        <taxon>Acanthocheilonema</taxon>
    </lineage>
</organism>
<dbReference type="Proteomes" id="UP000276991">
    <property type="component" value="Unassembled WGS sequence"/>
</dbReference>
<feature type="compositionally biased region" description="Low complexity" evidence="1">
    <location>
        <begin position="142"/>
        <end position="156"/>
    </location>
</feature>
<feature type="region of interest" description="Disordered" evidence="1">
    <location>
        <begin position="81"/>
        <end position="172"/>
    </location>
</feature>
<keyword evidence="3" id="KW-1185">Reference proteome</keyword>
<accession>A0A498S780</accession>
<gene>
    <name evidence="2" type="ORF">NAV_LOCUS646</name>
</gene>
<feature type="compositionally biased region" description="Low complexity" evidence="1">
    <location>
        <begin position="221"/>
        <end position="230"/>
    </location>
</feature>
<dbReference type="STRING" id="6277.A0A498S780"/>
<proteinExistence type="predicted"/>
<sequence length="347" mass="38751">MNQVRDLANSANNGSDMWMGSQQITDHVIRPNTSVSYDSGIDVGINVPVDRMTGADPSDQSSYISATEHILHRMYLMNLSSDEPNNNEDENKENISPISGPLHNVRASTPIRRNPQSANTQNIVRIFSRSTRNEQEREHRPSSSSSALLRSPFRLPDLSPIRATPRRSQMRRRARTIAMEEAVDVVPLEDLPEINPFGPNGTPPRTPSPLSEIHSDSGHGNSNENLNNERNANERGMTTGAAHMATIIGFVTPPSRPLPPPMAPRKKKVDRRSVPDTGSPSFFPKTTARLGLRESHVKRFVPSPINTNASSMILRSAMKPRRSTRTKRMPIRYNCDRPDLHKKPRKA</sequence>
<evidence type="ECO:0000256" key="1">
    <source>
        <dbReference type="SAM" id="MobiDB-lite"/>
    </source>
</evidence>